<evidence type="ECO:0000313" key="8">
    <source>
        <dbReference type="Proteomes" id="UP000654918"/>
    </source>
</evidence>
<dbReference type="GO" id="GO:0005634">
    <property type="term" value="C:nucleus"/>
    <property type="evidence" value="ECO:0007669"/>
    <property type="project" value="UniProtKB-SubCell"/>
</dbReference>
<keyword evidence="2" id="KW-0805">Transcription regulation</keyword>
<feature type="domain" description="BZIP" evidence="6">
    <location>
        <begin position="216"/>
        <end position="279"/>
    </location>
</feature>
<name>A0A8H6KSR8_9PEZI</name>
<keyword evidence="8" id="KW-1185">Reference proteome</keyword>
<dbReference type="PANTHER" id="PTHR19304">
    <property type="entry name" value="CYCLIC-AMP RESPONSE ELEMENT BINDING PROTEIN"/>
    <property type="match status" value="1"/>
</dbReference>
<sequence>MAQVNYPGTAVVAGAPTTLTPFYATTPDQNDMLSPTDEYFGQQWSAWCGNTIEPIYTPGSAAGSMSSLPWGTEGREYQQLDTSNSMAGFTTASWTPQVDGWPPYRQHHFQPPQPAVFSQPAPGPTQVCSPSAGFPPLQYARYDEDQNEPRRRTGSGSKKTKNADDRRRVSITQPPKKVRVGPTAEPSPASSSSSGENTQEVDFNDEGDESEALPAPSKQKTYRVKNRAAAKRCREKTKQYEIDLAAREKQVAEERIYLDACVTMLKNEVLTLKNEILRHGDCDCDIIQGYIAKAASGVSAGRT</sequence>
<gene>
    <name evidence="7" type="ORF">CPLU01_03386</name>
</gene>
<comment type="subcellular location">
    <subcellularLocation>
        <location evidence="1">Nucleus</location>
    </subcellularLocation>
</comment>
<dbReference type="InterPro" id="IPR046347">
    <property type="entry name" value="bZIP_sf"/>
</dbReference>
<evidence type="ECO:0000259" key="6">
    <source>
        <dbReference type="PROSITE" id="PS50217"/>
    </source>
</evidence>
<protein>
    <submittedName>
        <fullName evidence="7">Cyclic AMP-responsive element-binding protein 5</fullName>
    </submittedName>
</protein>
<comment type="caution">
    <text evidence="7">The sequence shown here is derived from an EMBL/GenBank/DDBJ whole genome shotgun (WGS) entry which is preliminary data.</text>
</comment>
<dbReference type="GO" id="GO:0003700">
    <property type="term" value="F:DNA-binding transcription factor activity"/>
    <property type="evidence" value="ECO:0007669"/>
    <property type="project" value="InterPro"/>
</dbReference>
<accession>A0A8H6KSR8</accession>
<reference evidence="7" key="1">
    <citation type="journal article" date="2020" name="Phytopathology">
        <title>Genome Sequence Resources of Colletotrichum truncatum, C. plurivorum, C. musicola, and C. sojae: Four Species Pathogenic to Soybean (Glycine max).</title>
        <authorList>
            <person name="Rogerio F."/>
            <person name="Boufleur T.R."/>
            <person name="Ciampi-Guillardi M."/>
            <person name="Sukno S.A."/>
            <person name="Thon M.R."/>
            <person name="Massola Junior N.S."/>
            <person name="Baroncelli R."/>
        </authorList>
    </citation>
    <scope>NUCLEOTIDE SEQUENCE</scope>
    <source>
        <strain evidence="7">LFN00145</strain>
    </source>
</reference>
<dbReference type="CDD" id="cd14687">
    <property type="entry name" value="bZIP_ATF2"/>
    <property type="match status" value="1"/>
</dbReference>
<evidence type="ECO:0000256" key="2">
    <source>
        <dbReference type="ARBA" id="ARBA00023015"/>
    </source>
</evidence>
<evidence type="ECO:0000256" key="3">
    <source>
        <dbReference type="ARBA" id="ARBA00023163"/>
    </source>
</evidence>
<organism evidence="7 8">
    <name type="scientific">Colletotrichum plurivorum</name>
    <dbReference type="NCBI Taxonomy" id="2175906"/>
    <lineage>
        <taxon>Eukaryota</taxon>
        <taxon>Fungi</taxon>
        <taxon>Dikarya</taxon>
        <taxon>Ascomycota</taxon>
        <taxon>Pezizomycotina</taxon>
        <taxon>Sordariomycetes</taxon>
        <taxon>Hypocreomycetidae</taxon>
        <taxon>Glomerellales</taxon>
        <taxon>Glomerellaceae</taxon>
        <taxon>Colletotrichum</taxon>
        <taxon>Colletotrichum orchidearum species complex</taxon>
    </lineage>
</organism>
<dbReference type="AlphaFoldDB" id="A0A8H6KSR8"/>
<evidence type="ECO:0000256" key="5">
    <source>
        <dbReference type="SAM" id="MobiDB-lite"/>
    </source>
</evidence>
<dbReference type="SUPFAM" id="SSF57959">
    <property type="entry name" value="Leucine zipper domain"/>
    <property type="match status" value="1"/>
</dbReference>
<proteinExistence type="predicted"/>
<dbReference type="Gene3D" id="1.20.5.170">
    <property type="match status" value="1"/>
</dbReference>
<dbReference type="InterPro" id="IPR051027">
    <property type="entry name" value="bZIP_transcription_factors"/>
</dbReference>
<dbReference type="InterPro" id="IPR004827">
    <property type="entry name" value="bZIP"/>
</dbReference>
<evidence type="ECO:0000256" key="1">
    <source>
        <dbReference type="ARBA" id="ARBA00004123"/>
    </source>
</evidence>
<evidence type="ECO:0000256" key="4">
    <source>
        <dbReference type="ARBA" id="ARBA00023242"/>
    </source>
</evidence>
<feature type="region of interest" description="Disordered" evidence="5">
    <location>
        <begin position="97"/>
        <end position="221"/>
    </location>
</feature>
<dbReference type="Pfam" id="PF07716">
    <property type="entry name" value="bZIP_2"/>
    <property type="match status" value="1"/>
</dbReference>
<keyword evidence="4" id="KW-0539">Nucleus</keyword>
<dbReference type="PROSITE" id="PS00036">
    <property type="entry name" value="BZIP_BASIC"/>
    <property type="match status" value="1"/>
</dbReference>
<dbReference type="PROSITE" id="PS50217">
    <property type="entry name" value="BZIP"/>
    <property type="match status" value="1"/>
</dbReference>
<dbReference type="Proteomes" id="UP000654918">
    <property type="component" value="Unassembled WGS sequence"/>
</dbReference>
<dbReference type="EMBL" id="WIGO01000028">
    <property type="protein sequence ID" value="KAF6837022.1"/>
    <property type="molecule type" value="Genomic_DNA"/>
</dbReference>
<evidence type="ECO:0000313" key="7">
    <source>
        <dbReference type="EMBL" id="KAF6837022.1"/>
    </source>
</evidence>
<feature type="compositionally biased region" description="Acidic residues" evidence="5">
    <location>
        <begin position="202"/>
        <end position="211"/>
    </location>
</feature>
<keyword evidence="3" id="KW-0804">Transcription</keyword>
<feature type="compositionally biased region" description="Basic and acidic residues" evidence="5">
    <location>
        <begin position="141"/>
        <end position="151"/>
    </location>
</feature>